<evidence type="ECO:0000313" key="6">
    <source>
        <dbReference type="Proteomes" id="UP000481153"/>
    </source>
</evidence>
<dbReference type="AlphaFoldDB" id="A0A6G0X1D5"/>
<proteinExistence type="predicted"/>
<dbReference type="Gene3D" id="3.20.20.10">
    <property type="entry name" value="Alanine racemase"/>
    <property type="match status" value="1"/>
</dbReference>
<dbReference type="InterPro" id="IPR029066">
    <property type="entry name" value="PLP-binding_barrel"/>
</dbReference>
<dbReference type="GO" id="GO:0009089">
    <property type="term" value="P:lysine biosynthetic process via diaminopimelate"/>
    <property type="evidence" value="ECO:0007669"/>
    <property type="project" value="TreeGrafter"/>
</dbReference>
<dbReference type="Pfam" id="PF02784">
    <property type="entry name" value="Orn_Arg_deC_N"/>
    <property type="match status" value="1"/>
</dbReference>
<dbReference type="PANTHER" id="PTHR43727">
    <property type="entry name" value="DIAMINOPIMELATE DECARBOXYLASE"/>
    <property type="match status" value="1"/>
</dbReference>
<dbReference type="PANTHER" id="PTHR43727:SF3">
    <property type="entry name" value="GROUP IV DECARBOXYLASE"/>
    <property type="match status" value="1"/>
</dbReference>
<dbReference type="SUPFAM" id="SSF50621">
    <property type="entry name" value="Alanine racemase C-terminal domain-like"/>
    <property type="match status" value="1"/>
</dbReference>
<evidence type="ECO:0000256" key="1">
    <source>
        <dbReference type="ARBA" id="ARBA00001933"/>
    </source>
</evidence>
<dbReference type="Proteomes" id="UP000481153">
    <property type="component" value="Unassembled WGS sequence"/>
</dbReference>
<accession>A0A6G0X1D5</accession>
<feature type="domain" description="Orn/DAP/Arg decarboxylase 2 N-terminal" evidence="4">
    <location>
        <begin position="107"/>
        <end position="355"/>
    </location>
</feature>
<comment type="caution">
    <text evidence="5">The sequence shown here is derived from an EMBL/GenBank/DDBJ whole genome shotgun (WGS) entry which is preliminary data.</text>
</comment>
<feature type="modified residue" description="N6-(pyridoxal phosphate)lysine" evidence="3">
    <location>
        <position position="130"/>
    </location>
</feature>
<dbReference type="EMBL" id="VJMJ01000120">
    <property type="protein sequence ID" value="KAF0733656.1"/>
    <property type="molecule type" value="Genomic_DNA"/>
</dbReference>
<organism evidence="5 6">
    <name type="scientific">Aphanomyces euteiches</name>
    <dbReference type="NCBI Taxonomy" id="100861"/>
    <lineage>
        <taxon>Eukaryota</taxon>
        <taxon>Sar</taxon>
        <taxon>Stramenopiles</taxon>
        <taxon>Oomycota</taxon>
        <taxon>Saprolegniomycetes</taxon>
        <taxon>Saprolegniales</taxon>
        <taxon>Verrucalvaceae</taxon>
        <taxon>Aphanomyces</taxon>
    </lineage>
</organism>
<keyword evidence="6" id="KW-1185">Reference proteome</keyword>
<evidence type="ECO:0000259" key="4">
    <source>
        <dbReference type="Pfam" id="PF02784"/>
    </source>
</evidence>
<name>A0A6G0X1D5_9STRA</name>
<comment type="cofactor">
    <cofactor evidence="1 3">
        <name>pyridoxal 5'-phosphate</name>
        <dbReference type="ChEBI" id="CHEBI:597326"/>
    </cofactor>
</comment>
<dbReference type="GO" id="GO:0008836">
    <property type="term" value="F:diaminopimelate decarboxylase activity"/>
    <property type="evidence" value="ECO:0007669"/>
    <property type="project" value="TreeGrafter"/>
</dbReference>
<evidence type="ECO:0000256" key="2">
    <source>
        <dbReference type="ARBA" id="ARBA00022898"/>
    </source>
</evidence>
<dbReference type="InterPro" id="IPR022657">
    <property type="entry name" value="De-COase2_CS"/>
</dbReference>
<dbReference type="InterPro" id="IPR000183">
    <property type="entry name" value="Orn/DAP/Arg_de-COase"/>
</dbReference>
<feature type="active site" description="Proton donor" evidence="3">
    <location>
        <position position="424"/>
    </location>
</feature>
<gene>
    <name evidence="5" type="ORF">Ae201684_009501</name>
</gene>
<dbReference type="SUPFAM" id="SSF51419">
    <property type="entry name" value="PLP-binding barrel"/>
    <property type="match status" value="1"/>
</dbReference>
<keyword evidence="2 3" id="KW-0663">Pyridoxal phosphate</keyword>
<dbReference type="Gene3D" id="2.40.37.10">
    <property type="entry name" value="Lyase, Ornithine Decarboxylase, Chain A, domain 1"/>
    <property type="match status" value="1"/>
</dbReference>
<dbReference type="PRINTS" id="PR01179">
    <property type="entry name" value="ODADCRBXLASE"/>
</dbReference>
<dbReference type="PROSITE" id="PS00879">
    <property type="entry name" value="ODR_DC_2_2"/>
    <property type="match status" value="1"/>
</dbReference>
<reference evidence="5 6" key="1">
    <citation type="submission" date="2019-07" db="EMBL/GenBank/DDBJ databases">
        <title>Genomics analysis of Aphanomyces spp. identifies a new class of oomycete effector associated with host adaptation.</title>
        <authorList>
            <person name="Gaulin E."/>
        </authorList>
    </citation>
    <scope>NUCLEOTIDE SEQUENCE [LARGE SCALE GENOMIC DNA]</scope>
    <source>
        <strain evidence="5 6">ATCC 201684</strain>
    </source>
</reference>
<evidence type="ECO:0000256" key="3">
    <source>
        <dbReference type="PIRSR" id="PIRSR600183-50"/>
    </source>
</evidence>
<dbReference type="InterPro" id="IPR022644">
    <property type="entry name" value="De-COase2_N"/>
</dbReference>
<protein>
    <recommendedName>
        <fullName evidence="4">Orn/DAP/Arg decarboxylase 2 N-terminal domain-containing protein</fullName>
    </recommendedName>
</protein>
<dbReference type="VEuPathDB" id="FungiDB:AeMF1_019468"/>
<sequence>MMSAAPPLFSQDLSHFTKSEGGDVSFDAIAMKICAQLHVDPKMTLQEALSLHLQQLAKHHTLKDMTSDALAKYEQRGKVVEDVVSAVVARELVHETNPVVDLFAMDKFLARLTSLKEAFPPTWIHALAIKANPLSGILLEAKSLGVGLETASFAEAIHALDLGFLPRHVIVDSPCKTTADMEELLRLGCYLNLDNEDEIRKVDQLLGGSLPESTIGLRINPVVGGGTIAASSTATTTSKFGLAWTPDTDVALTKLFQDHPWLQGVHVHVGSQGCTLSLLVAGAQRAVAFAKQTNERLGRRQIRVIDIGGGVPTIYNGLDKEAVEFTEYAALLKQSVPELFTGEFQVITEFGRSVFAKAGVTMTRVETVKQWNGQNIAVVHCGANQFLRPVYLPKTWPHCYSVFDSHGRLKQGNLVRQDIAGPLCFSGDVLARDVYLPQIEAGDYIVMHDTGAYNMAMYSKFNSIQAPEVIAYRRKGNAIQFSQVRPRESVAETLALWGPKLPLAWS</sequence>
<dbReference type="InterPro" id="IPR009006">
    <property type="entry name" value="Ala_racemase/Decarboxylase_C"/>
</dbReference>
<evidence type="ECO:0000313" key="5">
    <source>
        <dbReference type="EMBL" id="KAF0733656.1"/>
    </source>
</evidence>